<dbReference type="PANTHER" id="PTHR34308:SF1">
    <property type="entry name" value="COBALAMIN BIOSYNTHESIS PROTEIN CBIB"/>
    <property type="match status" value="1"/>
</dbReference>
<dbReference type="EMBL" id="CP058690">
    <property type="protein sequence ID" value="QLH15160.1"/>
    <property type="molecule type" value="Genomic_DNA"/>
</dbReference>
<evidence type="ECO:0000256" key="3">
    <source>
        <dbReference type="ARBA" id="ARBA00006263"/>
    </source>
</evidence>
<reference evidence="11 15" key="3">
    <citation type="submission" date="2020-07" db="EMBL/GenBank/DDBJ databases">
        <title>The complete genome of Paracoccus pantotrophus ACCC 10489.</title>
        <authorList>
            <person name="Si Y."/>
        </authorList>
    </citation>
    <scope>NUCLEOTIDE SEQUENCE [LARGE SCALE GENOMIC DNA]</scope>
    <source>
        <strain evidence="11 15">ACCC10489</strain>
    </source>
</reference>
<comment type="caution">
    <text evidence="9">Lacks conserved residue(s) required for the propagation of feature annotation.</text>
</comment>
<keyword evidence="4 9" id="KW-1003">Cell membrane</keyword>
<evidence type="ECO:0000256" key="8">
    <source>
        <dbReference type="ARBA" id="ARBA00023136"/>
    </source>
</evidence>
<dbReference type="NCBIfam" id="TIGR00380">
    <property type="entry name" value="cobal_cbiB"/>
    <property type="match status" value="1"/>
</dbReference>
<dbReference type="GO" id="GO:0015420">
    <property type="term" value="F:ABC-type vitamin B12 transporter activity"/>
    <property type="evidence" value="ECO:0007669"/>
    <property type="project" value="UniProtKB-UniRule"/>
</dbReference>
<dbReference type="GO" id="GO:0048472">
    <property type="term" value="F:threonine-phosphate decarboxylase activity"/>
    <property type="evidence" value="ECO:0007669"/>
    <property type="project" value="InterPro"/>
</dbReference>
<dbReference type="GO" id="GO:0009236">
    <property type="term" value="P:cobalamin biosynthetic process"/>
    <property type="evidence" value="ECO:0007669"/>
    <property type="project" value="UniProtKB-UniRule"/>
</dbReference>
<evidence type="ECO:0000313" key="14">
    <source>
        <dbReference type="Proteomes" id="UP000326453"/>
    </source>
</evidence>
<evidence type="ECO:0000256" key="5">
    <source>
        <dbReference type="ARBA" id="ARBA00022573"/>
    </source>
</evidence>
<dbReference type="InterPro" id="IPR004485">
    <property type="entry name" value="Cobalamin_biosynth_CobD/CbiB"/>
</dbReference>
<dbReference type="EMBL" id="RBLI01000001">
    <property type="protein sequence ID" value="RKS52190.1"/>
    <property type="molecule type" value="Genomic_DNA"/>
</dbReference>
<comment type="function">
    <text evidence="9">Converts cobyric acid to cobinamide by the addition of aminopropanol on the F carboxylic group.</text>
</comment>
<proteinExistence type="inferred from homology"/>
<dbReference type="AlphaFoldDB" id="A0A1I5JR19"/>
<dbReference type="HAMAP" id="MF_00024">
    <property type="entry name" value="CobD_CbiB"/>
    <property type="match status" value="1"/>
</dbReference>
<comment type="similarity">
    <text evidence="3 9">Belongs to the CobD/CbiB family.</text>
</comment>
<evidence type="ECO:0000313" key="15">
    <source>
        <dbReference type="Proteomes" id="UP000509322"/>
    </source>
</evidence>
<evidence type="ECO:0000313" key="13">
    <source>
        <dbReference type="Proteomes" id="UP000273626"/>
    </source>
</evidence>
<gene>
    <name evidence="9 10" type="primary">cobD</name>
    <name evidence="12" type="ORF">BDE18_1495</name>
    <name evidence="10" type="ORF">ESD82_14575</name>
    <name evidence="11" type="ORF">HYQ43_13070</name>
</gene>
<keyword evidence="7 9" id="KW-1133">Transmembrane helix</keyword>
<evidence type="ECO:0000256" key="7">
    <source>
        <dbReference type="ARBA" id="ARBA00022989"/>
    </source>
</evidence>
<keyword evidence="13" id="KW-1185">Reference proteome</keyword>
<evidence type="ECO:0000256" key="1">
    <source>
        <dbReference type="ARBA" id="ARBA00004651"/>
    </source>
</evidence>
<name>A0A1I5JR19_PARPN</name>
<feature type="transmembrane region" description="Helical" evidence="9">
    <location>
        <begin position="61"/>
        <end position="82"/>
    </location>
</feature>
<dbReference type="KEGG" id="ppan:ESD82_14575"/>
<accession>A0A1I5JR19</accession>
<dbReference type="Pfam" id="PF03186">
    <property type="entry name" value="CobD_Cbib"/>
    <property type="match status" value="1"/>
</dbReference>
<comment type="pathway">
    <text evidence="2 9">Cofactor biosynthesis; adenosylcobalamin biosynthesis.</text>
</comment>
<dbReference type="GeneID" id="51371809"/>
<dbReference type="RefSeq" id="WP_028710550.1">
    <property type="nucleotide sequence ID" value="NZ_CP038203.1"/>
</dbReference>
<organism evidence="10 14">
    <name type="scientific">Paracoccus pantotrophus</name>
    <name type="common">Thiosphaera pantotropha</name>
    <dbReference type="NCBI Taxonomy" id="82367"/>
    <lineage>
        <taxon>Bacteria</taxon>
        <taxon>Pseudomonadati</taxon>
        <taxon>Pseudomonadota</taxon>
        <taxon>Alphaproteobacteria</taxon>
        <taxon>Rhodobacterales</taxon>
        <taxon>Paracoccaceae</taxon>
        <taxon>Paracoccus</taxon>
    </lineage>
</organism>
<dbReference type="UniPathway" id="UPA00148"/>
<dbReference type="EMBL" id="CP044426">
    <property type="protein sequence ID" value="QFG37369.1"/>
    <property type="molecule type" value="Genomic_DNA"/>
</dbReference>
<evidence type="ECO:0000313" key="12">
    <source>
        <dbReference type="EMBL" id="RKS52190.1"/>
    </source>
</evidence>
<dbReference type="Proteomes" id="UP000509322">
    <property type="component" value="Chromosome 2"/>
</dbReference>
<dbReference type="GO" id="GO:0005886">
    <property type="term" value="C:plasma membrane"/>
    <property type="evidence" value="ECO:0007669"/>
    <property type="project" value="UniProtKB-SubCell"/>
</dbReference>
<dbReference type="Proteomes" id="UP000273626">
    <property type="component" value="Unassembled WGS sequence"/>
</dbReference>
<reference evidence="12 13" key="1">
    <citation type="submission" date="2018-10" db="EMBL/GenBank/DDBJ databases">
        <title>Genomic Encyclopedia of Archaeal and Bacterial Type Strains, Phase II (KMG-II): from individual species to whole genera.</title>
        <authorList>
            <person name="Goeker M."/>
        </authorList>
    </citation>
    <scope>NUCLEOTIDE SEQUENCE [LARGE SCALE GENOMIC DNA]</scope>
    <source>
        <strain evidence="13">ATCC 35512 / DSM 2944 / CIP 106514 / LMD 82.5 / NBRC 102493 / NCCB 82005 / GB17</strain>
        <strain evidence="12">DSM 2944</strain>
    </source>
</reference>
<comment type="subcellular location">
    <subcellularLocation>
        <location evidence="1 9">Cell membrane</location>
        <topology evidence="1 9">Multi-pass membrane protein</topology>
    </subcellularLocation>
</comment>
<keyword evidence="5 9" id="KW-0169">Cobalamin biosynthesis</keyword>
<evidence type="ECO:0000313" key="10">
    <source>
        <dbReference type="EMBL" id="QFG37369.1"/>
    </source>
</evidence>
<dbReference type="OrthoDB" id="9811967at2"/>
<evidence type="ECO:0000313" key="11">
    <source>
        <dbReference type="EMBL" id="QLH15160.1"/>
    </source>
</evidence>
<keyword evidence="6 9" id="KW-0812">Transmembrane</keyword>
<reference evidence="10 14" key="2">
    <citation type="submission" date="2019-01" db="EMBL/GenBank/DDBJ databases">
        <title>Complete Genome Sequence and Annotation of the Paracoccus pantotrophus type strain DSM 2944.</title>
        <authorList>
            <person name="Bockwoldt J.A."/>
            <person name="Zimmermann M."/>
            <person name="Tiso T."/>
            <person name="Blank L.M."/>
        </authorList>
    </citation>
    <scope>NUCLEOTIDE SEQUENCE [LARGE SCALE GENOMIC DNA]</scope>
    <source>
        <strain evidence="10 14">DSM 2944</strain>
    </source>
</reference>
<keyword evidence="8 9" id="KW-0472">Membrane</keyword>
<sequence>MILSQDTLTIALVALLVDALIGWPEALYRRISHPVVWLGRLISALDARWNRGGHRIARGALAVGVTVGTALLPALLLTWALAPLPLGPVLLGVLAWPLVATRSLHDHVAAVARPLAEGDVPAAKAAVAMIVGRDLDDRPEPIARAALESLAENASDGVVAPLFWAAVAGLPGIAAYKAINTLDSMIGHMSPRHALFGRAAARLDDLVNLPASRLTALLFLLAAPPAGGRAAGVIRRDARRHRSPNAGWPEAAMAGALDVRLSGPRRYHGVESPEPWLNGAARDPGATDLLRGLALYRRAMALLGLGLALAIPL</sequence>
<evidence type="ECO:0000256" key="4">
    <source>
        <dbReference type="ARBA" id="ARBA00022475"/>
    </source>
</evidence>
<protein>
    <recommendedName>
        <fullName evidence="9">Cobalamin biosynthesis protein CobD</fullName>
    </recommendedName>
</protein>
<evidence type="ECO:0000256" key="9">
    <source>
        <dbReference type="HAMAP-Rule" id="MF_00024"/>
    </source>
</evidence>
<evidence type="ECO:0000256" key="2">
    <source>
        <dbReference type="ARBA" id="ARBA00004953"/>
    </source>
</evidence>
<dbReference type="PANTHER" id="PTHR34308">
    <property type="entry name" value="COBALAMIN BIOSYNTHESIS PROTEIN CBIB"/>
    <property type="match status" value="1"/>
</dbReference>
<evidence type="ECO:0000256" key="6">
    <source>
        <dbReference type="ARBA" id="ARBA00022692"/>
    </source>
</evidence>
<dbReference type="Proteomes" id="UP000326453">
    <property type="component" value="Chromosome 1"/>
</dbReference>